<dbReference type="HOGENOM" id="CLU_1435339_0_0_1"/>
<dbReference type="AlphaFoldDB" id="M5BZ70"/>
<name>M5BZ70_THACB</name>
<evidence type="ECO:0000313" key="2">
    <source>
        <dbReference type="EMBL" id="CCO31920.1"/>
    </source>
</evidence>
<comment type="caution">
    <text evidence="2">The sequence shown here is derived from an EMBL/GenBank/DDBJ whole genome shotgun (WGS) entry which is preliminary data.</text>
</comment>
<organism evidence="2 3">
    <name type="scientific">Thanatephorus cucumeris (strain AG1-IB / isolate 7/3/14)</name>
    <name type="common">Lettuce bottom rot fungus</name>
    <name type="synonym">Rhizoctonia solani</name>
    <dbReference type="NCBI Taxonomy" id="1108050"/>
    <lineage>
        <taxon>Eukaryota</taxon>
        <taxon>Fungi</taxon>
        <taxon>Dikarya</taxon>
        <taxon>Basidiomycota</taxon>
        <taxon>Agaricomycotina</taxon>
        <taxon>Agaricomycetes</taxon>
        <taxon>Cantharellales</taxon>
        <taxon>Ceratobasidiaceae</taxon>
        <taxon>Rhizoctonia</taxon>
        <taxon>Rhizoctonia solani AG-1</taxon>
    </lineage>
</organism>
<feature type="compositionally biased region" description="Polar residues" evidence="1">
    <location>
        <begin position="114"/>
        <end position="126"/>
    </location>
</feature>
<accession>M5BZ70</accession>
<proteinExistence type="predicted"/>
<feature type="region of interest" description="Disordered" evidence="1">
    <location>
        <begin position="1"/>
        <end position="189"/>
    </location>
</feature>
<feature type="compositionally biased region" description="Polar residues" evidence="1">
    <location>
        <begin position="54"/>
        <end position="69"/>
    </location>
</feature>
<feature type="compositionally biased region" description="Basic residues" evidence="1">
    <location>
        <begin position="73"/>
        <end position="90"/>
    </location>
</feature>
<feature type="compositionally biased region" description="Low complexity" evidence="1">
    <location>
        <begin position="26"/>
        <end position="37"/>
    </location>
</feature>
<sequence>MAALTPSHKQPLALERDVDRATKSMSISVEPESIPLSPSLPPAPAPTPASVSAQTRPTSASRSRINNTYRLPKAGKGRGRVSKGPKKRQGKGWIIESCTTSGAPSEADPDSEPDQTASNSTGQSPPKDTDRKPIVLKQLHELFEGDSDLTDLDNLDDGSSSSSGEEEIQEYDPGLTGLPPVPASSDSEW</sequence>
<evidence type="ECO:0000313" key="3">
    <source>
        <dbReference type="Proteomes" id="UP000012065"/>
    </source>
</evidence>
<feature type="compositionally biased region" description="Pro residues" evidence="1">
    <location>
        <begin position="38"/>
        <end position="47"/>
    </location>
</feature>
<feature type="compositionally biased region" description="Basic and acidic residues" evidence="1">
    <location>
        <begin position="127"/>
        <end position="143"/>
    </location>
</feature>
<protein>
    <submittedName>
        <fullName evidence="2">Uncharacterized protein</fullName>
    </submittedName>
</protein>
<evidence type="ECO:0000256" key="1">
    <source>
        <dbReference type="SAM" id="MobiDB-lite"/>
    </source>
</evidence>
<feature type="compositionally biased region" description="Acidic residues" evidence="1">
    <location>
        <begin position="144"/>
        <end position="156"/>
    </location>
</feature>
<dbReference type="Proteomes" id="UP000012065">
    <property type="component" value="Unassembled WGS sequence"/>
</dbReference>
<gene>
    <name evidence="2" type="ORF">BN14_05972</name>
</gene>
<dbReference type="EMBL" id="CAOJ01008975">
    <property type="protein sequence ID" value="CCO31920.1"/>
    <property type="molecule type" value="Genomic_DNA"/>
</dbReference>
<reference evidence="2 3" key="1">
    <citation type="journal article" date="2013" name="J. Biotechnol.">
        <title>Establishment and interpretation of the genome sequence of the phytopathogenic fungus Rhizoctonia solani AG1-IB isolate 7/3/14.</title>
        <authorList>
            <person name="Wibberg D.W."/>
            <person name="Jelonek L.J."/>
            <person name="Rupp O.R."/>
            <person name="Hennig M.H."/>
            <person name="Eikmeyer F.E."/>
            <person name="Goesmann A.G."/>
            <person name="Hartmann A.H."/>
            <person name="Borriss R.B."/>
            <person name="Grosch R.G."/>
            <person name="Puehler A.P."/>
            <person name="Schlueter A.S."/>
        </authorList>
    </citation>
    <scope>NUCLEOTIDE SEQUENCE [LARGE SCALE GENOMIC DNA]</scope>
    <source>
        <strain evidence="3">AG1-IB / isolate 7/3/14</strain>
    </source>
</reference>